<organism evidence="1 2">
    <name type="scientific">Marinobacterium iners DSM 11526</name>
    <dbReference type="NCBI Taxonomy" id="1122198"/>
    <lineage>
        <taxon>Bacteria</taxon>
        <taxon>Pseudomonadati</taxon>
        <taxon>Pseudomonadota</taxon>
        <taxon>Gammaproteobacteria</taxon>
        <taxon>Oceanospirillales</taxon>
        <taxon>Oceanospirillaceae</taxon>
        <taxon>Marinobacterium</taxon>
    </lineage>
</organism>
<dbReference type="AlphaFoldDB" id="A0A1H4B115"/>
<dbReference type="STRING" id="1122198.SAMN02745729_103134"/>
<keyword evidence="2" id="KW-1185">Reference proteome</keyword>
<sequence length="87" mass="9855">MSHSHSLLELAAQAEALRNGLQQTARDYEQFEFNVDGVHSCMARIQKCIRMVGNDRQAALANRDKRKVMAELEDAVTEMAELLNLDH</sequence>
<evidence type="ECO:0000313" key="1">
    <source>
        <dbReference type="EMBL" id="SEA41789.1"/>
    </source>
</evidence>
<dbReference type="OrthoDB" id="6120322at2"/>
<name>A0A1H4B115_9GAMM</name>
<reference evidence="2" key="1">
    <citation type="submission" date="2016-10" db="EMBL/GenBank/DDBJ databases">
        <authorList>
            <person name="Varghese N."/>
            <person name="Submissions S."/>
        </authorList>
    </citation>
    <scope>NUCLEOTIDE SEQUENCE [LARGE SCALE GENOMIC DNA]</scope>
    <source>
        <strain evidence="2">DSM 11526</strain>
    </source>
</reference>
<evidence type="ECO:0000313" key="2">
    <source>
        <dbReference type="Proteomes" id="UP000242469"/>
    </source>
</evidence>
<dbReference type="EMBL" id="FNRJ01000003">
    <property type="protein sequence ID" value="SEA41789.1"/>
    <property type="molecule type" value="Genomic_DNA"/>
</dbReference>
<gene>
    <name evidence="1" type="ORF">SAMN02745729_103134</name>
</gene>
<proteinExistence type="predicted"/>
<dbReference type="RefSeq" id="WP_091824175.1">
    <property type="nucleotide sequence ID" value="NZ_FNRJ01000003.1"/>
</dbReference>
<dbReference type="Proteomes" id="UP000242469">
    <property type="component" value="Unassembled WGS sequence"/>
</dbReference>
<protein>
    <submittedName>
        <fullName evidence="1">Uncharacterized protein</fullName>
    </submittedName>
</protein>
<accession>A0A1H4B115</accession>